<protein>
    <submittedName>
        <fullName evidence="1">Uncharacterized protein</fullName>
    </submittedName>
</protein>
<dbReference type="Proteomes" id="UP000187001">
    <property type="component" value="Unassembled WGS sequence"/>
</dbReference>
<dbReference type="AlphaFoldDB" id="A0ABD6QJP3"/>
<evidence type="ECO:0000313" key="1">
    <source>
        <dbReference type="EMBL" id="OMC41898.1"/>
    </source>
</evidence>
<name>A0ABD6QJP3_MYCFO</name>
<comment type="caution">
    <text evidence="1">The sequence shown here is derived from an EMBL/GenBank/DDBJ whole genome shotgun (WGS) entry which is preliminary data.</text>
</comment>
<accession>A0ABD6QJP3</accession>
<gene>
    <name evidence="1" type="ORF">A5742_31450</name>
</gene>
<dbReference type="EMBL" id="MBER01000097">
    <property type="protein sequence ID" value="OMC41898.1"/>
    <property type="molecule type" value="Genomic_DNA"/>
</dbReference>
<reference evidence="1 2" key="1">
    <citation type="submission" date="2016-07" db="EMBL/GenBank/DDBJ databases">
        <authorList>
            <person name="Sutton G."/>
            <person name="Brinkac L."/>
            <person name="Sanka R."/>
            <person name="Adams M."/>
            <person name="Lau E."/>
            <person name="Kumar A."/>
            <person name="Macaden R."/>
        </authorList>
    </citation>
    <scope>NUCLEOTIDE SEQUENCE [LARGE SCALE GENOMIC DNA]</scope>
    <source>
        <strain evidence="1 2">GA-0871</strain>
    </source>
</reference>
<evidence type="ECO:0000313" key="2">
    <source>
        <dbReference type="Proteomes" id="UP000187001"/>
    </source>
</evidence>
<proteinExistence type="predicted"/>
<sequence length="64" mass="7097">MLVRDLIDELKKFPELSTVFIDASPGLRRLGDTSEIWVKYTSASAFGDCVEAETDADDYGIVLL</sequence>
<organism evidence="1 2">
    <name type="scientific">Mycolicibacterium fortuitum</name>
    <name type="common">Mycobacterium fortuitum</name>
    <dbReference type="NCBI Taxonomy" id="1766"/>
    <lineage>
        <taxon>Bacteria</taxon>
        <taxon>Bacillati</taxon>
        <taxon>Actinomycetota</taxon>
        <taxon>Actinomycetes</taxon>
        <taxon>Mycobacteriales</taxon>
        <taxon>Mycobacteriaceae</taxon>
        <taxon>Mycolicibacterium</taxon>
    </lineage>
</organism>